<proteinExistence type="predicted"/>
<dbReference type="Proteomes" id="UP000220904">
    <property type="component" value="Unassembled WGS sequence"/>
</dbReference>
<dbReference type="EMBL" id="NOUV01000014">
    <property type="protein sequence ID" value="PDX86574.1"/>
    <property type="molecule type" value="Genomic_DNA"/>
</dbReference>
<reference evidence="1 2" key="1">
    <citation type="journal article" date="2017" name="Front. Microbiol.">
        <title>New Insights into the Diversity of the Genus Faecalibacterium.</title>
        <authorList>
            <person name="Benevides L."/>
            <person name="Burman S."/>
            <person name="Martin R."/>
            <person name="Robert V."/>
            <person name="Thomas M."/>
            <person name="Miquel S."/>
            <person name="Chain F."/>
            <person name="Sokol H."/>
            <person name="Bermudez-Humaran L.G."/>
            <person name="Morrison M."/>
            <person name="Langella P."/>
            <person name="Azevedo V.A."/>
            <person name="Chatel J.M."/>
            <person name="Soares S."/>
        </authorList>
    </citation>
    <scope>NUCLEOTIDE SEQUENCE [LARGE SCALE GENOMIC DNA]</scope>
    <source>
        <strain evidence="1 2">AHMP21</strain>
    </source>
</reference>
<evidence type="ECO:0000313" key="1">
    <source>
        <dbReference type="EMBL" id="PDX86574.1"/>
    </source>
</evidence>
<protein>
    <recommendedName>
        <fullName evidence="3">DUF4054 domain-containing protein</fullName>
    </recommendedName>
</protein>
<dbReference type="Pfam" id="PF13262">
    <property type="entry name" value="DUF4054"/>
    <property type="match status" value="1"/>
</dbReference>
<dbReference type="InterPro" id="IPR025127">
    <property type="entry name" value="DUF4054"/>
</dbReference>
<evidence type="ECO:0008006" key="3">
    <source>
        <dbReference type="Google" id="ProtNLM"/>
    </source>
</evidence>
<gene>
    <name evidence="1" type="ORF">CHR60_07460</name>
</gene>
<comment type="caution">
    <text evidence="1">The sequence shown here is derived from an EMBL/GenBank/DDBJ whole genome shotgun (WGS) entry which is preliminary data.</text>
</comment>
<organism evidence="1 2">
    <name type="scientific">Faecalibacterium prausnitzii</name>
    <dbReference type="NCBI Taxonomy" id="853"/>
    <lineage>
        <taxon>Bacteria</taxon>
        <taxon>Bacillati</taxon>
        <taxon>Bacillota</taxon>
        <taxon>Clostridia</taxon>
        <taxon>Eubacteriales</taxon>
        <taxon>Oscillospiraceae</taxon>
        <taxon>Faecalibacterium</taxon>
    </lineage>
</organism>
<dbReference type="RefSeq" id="WP_097792446.1">
    <property type="nucleotide sequence ID" value="NZ_NOUV01000014.1"/>
</dbReference>
<accession>A0A2A7B5A6</accession>
<evidence type="ECO:0000313" key="2">
    <source>
        <dbReference type="Proteomes" id="UP000220904"/>
    </source>
</evidence>
<name>A0A2A7B5A6_9FIRM</name>
<dbReference type="AlphaFoldDB" id="A0A2A7B5A6"/>
<sequence>MDTVDVAAVTKIVKMVGAEFKEVSDNDIGFWIELQAPVISRKKFGTDYNLALALLVCHAMKMAGNGDNSLGTISDTGRLASVSEGGVSISFATSTAGTTGDAVYQLTSYGLQFIEIRNRHIVPIMIR</sequence>
<dbReference type="OrthoDB" id="1858389at2"/>